<dbReference type="InterPro" id="IPR050204">
    <property type="entry name" value="AraC_XylS_family_regulators"/>
</dbReference>
<dbReference type="Proteomes" id="UP001180737">
    <property type="component" value="Unassembled WGS sequence"/>
</dbReference>
<dbReference type="Pfam" id="PF12833">
    <property type="entry name" value="HTH_18"/>
    <property type="match status" value="1"/>
</dbReference>
<feature type="domain" description="HTH araC/xylS-type" evidence="4">
    <location>
        <begin position="227"/>
        <end position="330"/>
    </location>
</feature>
<dbReference type="SUPFAM" id="SSF46689">
    <property type="entry name" value="Homeodomain-like"/>
    <property type="match status" value="1"/>
</dbReference>
<dbReference type="Pfam" id="PF14525">
    <property type="entry name" value="AraC_binding_2"/>
    <property type="match status" value="1"/>
</dbReference>
<dbReference type="RefSeq" id="WP_033531950.1">
    <property type="nucleotide sequence ID" value="NZ_JAVRFJ010000080.1"/>
</dbReference>
<evidence type="ECO:0000256" key="1">
    <source>
        <dbReference type="ARBA" id="ARBA00023015"/>
    </source>
</evidence>
<dbReference type="EMBL" id="JAVRFJ010000080">
    <property type="protein sequence ID" value="MDT0574402.1"/>
    <property type="molecule type" value="Genomic_DNA"/>
</dbReference>
<keyword evidence="6" id="KW-1185">Reference proteome</keyword>
<dbReference type="SMART" id="SM00342">
    <property type="entry name" value="HTH_ARAC"/>
    <property type="match status" value="1"/>
</dbReference>
<evidence type="ECO:0000256" key="3">
    <source>
        <dbReference type="ARBA" id="ARBA00023163"/>
    </source>
</evidence>
<dbReference type="PANTHER" id="PTHR46796:SF6">
    <property type="entry name" value="ARAC SUBFAMILY"/>
    <property type="match status" value="1"/>
</dbReference>
<comment type="caution">
    <text evidence="5">The sequence shown here is derived from an EMBL/GenBank/DDBJ whole genome shotgun (WGS) entry which is preliminary data.</text>
</comment>
<dbReference type="PANTHER" id="PTHR46796">
    <property type="entry name" value="HTH-TYPE TRANSCRIPTIONAL ACTIVATOR RHAS-RELATED"/>
    <property type="match status" value="1"/>
</dbReference>
<dbReference type="InterPro" id="IPR035418">
    <property type="entry name" value="AraC-bd_2"/>
</dbReference>
<evidence type="ECO:0000256" key="2">
    <source>
        <dbReference type="ARBA" id="ARBA00023125"/>
    </source>
</evidence>
<evidence type="ECO:0000313" key="6">
    <source>
        <dbReference type="Proteomes" id="UP001180737"/>
    </source>
</evidence>
<evidence type="ECO:0000259" key="4">
    <source>
        <dbReference type="PROSITE" id="PS01124"/>
    </source>
</evidence>
<keyword evidence="2" id="KW-0238">DNA-binding</keyword>
<reference evidence="5" key="1">
    <citation type="submission" date="2024-05" db="EMBL/GenBank/DDBJ databases">
        <title>30 novel species of actinomycetes from the DSMZ collection.</title>
        <authorList>
            <person name="Nouioui I."/>
        </authorList>
    </citation>
    <scope>NUCLEOTIDE SEQUENCE</scope>
    <source>
        <strain evidence="5">DSM 3412</strain>
    </source>
</reference>
<name>A0ABU2ZCT0_9ACTN</name>
<dbReference type="InterPro" id="IPR009057">
    <property type="entry name" value="Homeodomain-like_sf"/>
</dbReference>
<protein>
    <submittedName>
        <fullName evidence="5">Helix-turn-helix domain-containing protein</fullName>
    </submittedName>
</protein>
<accession>A0ABU2ZCT0</accession>
<organism evidence="5 6">
    <name type="scientific">Streptomyces gottesmaniae</name>
    <dbReference type="NCBI Taxonomy" id="3075518"/>
    <lineage>
        <taxon>Bacteria</taxon>
        <taxon>Bacillati</taxon>
        <taxon>Actinomycetota</taxon>
        <taxon>Actinomycetes</taxon>
        <taxon>Kitasatosporales</taxon>
        <taxon>Streptomycetaceae</taxon>
        <taxon>Streptomyces</taxon>
    </lineage>
</organism>
<keyword evidence="1" id="KW-0805">Transcription regulation</keyword>
<evidence type="ECO:0000313" key="5">
    <source>
        <dbReference type="EMBL" id="MDT0574402.1"/>
    </source>
</evidence>
<keyword evidence="3" id="KW-0804">Transcription</keyword>
<sequence length="344" mass="37775">MLHESVFRSVDLPVDARFEAWAELLRQTHAPMDLVPIPLATADRGHHPAADYHAHQRLIALGDVTVWPATFDPIVFRRTPRMVRQSDPETFHLSLLLQGEGAASWGRQQTAYEAQDFHVNCTSMAYDILTGTEPVTTVGVEIPRSLVALPARKADQVIGSRLSGREGVGALLAQFLMRLAEDTTAYGPADAPRLGTVVADLVTALFGHVADTEPRLTPEAHRRTLLLNVKVFIRRHLGDPDLTPAAIAAAHHISRSYLHRLFQAEGLTVATYVRDQRLRNAYRDLTAPDPHLRATPIHAIGARWGFPRAAEFSRAFRTAYGVPPSELRSRVAAEGAANSGLVAN</sequence>
<dbReference type="PROSITE" id="PS01124">
    <property type="entry name" value="HTH_ARAC_FAMILY_2"/>
    <property type="match status" value="1"/>
</dbReference>
<proteinExistence type="predicted"/>
<gene>
    <name evidence="5" type="ORF">RM704_44295</name>
</gene>
<dbReference type="Gene3D" id="1.10.10.60">
    <property type="entry name" value="Homeodomain-like"/>
    <property type="match status" value="1"/>
</dbReference>
<dbReference type="InterPro" id="IPR018060">
    <property type="entry name" value="HTH_AraC"/>
</dbReference>